<reference evidence="4" key="1">
    <citation type="submission" date="2017-10" db="EMBL/GenBank/DDBJ databases">
        <authorList>
            <person name="Frank J."/>
        </authorList>
    </citation>
    <scope>NUCLEOTIDE SEQUENCE [LARGE SCALE GENOMIC DNA]</scope>
</reference>
<dbReference type="EMBL" id="LT934425">
    <property type="protein sequence ID" value="SOH04622.1"/>
    <property type="molecule type" value="Genomic_DNA"/>
</dbReference>
<dbReference type="GO" id="GO:0003677">
    <property type="term" value="F:DNA binding"/>
    <property type="evidence" value="ECO:0007669"/>
    <property type="project" value="InterPro"/>
</dbReference>
<dbReference type="GO" id="GO:0004803">
    <property type="term" value="F:transposase activity"/>
    <property type="evidence" value="ECO:0007669"/>
    <property type="project" value="InterPro"/>
</dbReference>
<dbReference type="Proteomes" id="UP000221734">
    <property type="component" value="Chromosome Kuenenia_stuttgartiensis_MBR1"/>
</dbReference>
<evidence type="ECO:0000259" key="2">
    <source>
        <dbReference type="Pfam" id="PF01609"/>
    </source>
</evidence>
<dbReference type="Pfam" id="PF01609">
    <property type="entry name" value="DDE_Tnp_1"/>
    <property type="match status" value="1"/>
</dbReference>
<keyword evidence="1" id="KW-1133">Transmembrane helix</keyword>
<evidence type="ECO:0000256" key="1">
    <source>
        <dbReference type="SAM" id="Phobius"/>
    </source>
</evidence>
<evidence type="ECO:0000313" key="4">
    <source>
        <dbReference type="Proteomes" id="UP000221734"/>
    </source>
</evidence>
<sequence>MATIQSKNSRGYKYWYIVESRRVNGKPRPIVLAYLGKADDLLKQLQGLTEKLRLKSYSHGAVAALLSVANALDVPSVINKYIKSPRQYCAKKPVRNNLTAGSTLLLGAVGRVCVPTSKRGWWDWAKTTTAEYLLRHSLSKIDSQHFWDLMDALPEESIAEIERELIEKTFKTYNLQSDTLFFDTTNFFTYIDTTNLRCTIARRGKNKQKRYDLRQVGLAMVVTRNDMIPLFHHTYQGNMADAKVFSAVLETIKDRMTGLGFDSKKHTIVFDRGNNSMDNMAIVERLALHYVGALTPYHHKQLVGDAMCNFREYDVDGSKIQVYHDKRVIWGQERTVVVFISEKLKVGQLRGMSKSLEKAEHQLKLLQQHLCNPKGKMRDKEGLEDTIRSVVKCQFAKDVIDWSLKEVSEGKFQLNFSIDQKKLEEIEGELGFRILMTDHHDWDTADIIKAYYGQSKIEHAFRNLKNPYHLALKPQFHWTDQKIRVHFFICVLGYLMAAIVWYQAKAHAQFSGTLDTLLDTLNNIRLSAMLEETKARGRVKATYKLEEMSDKESLLMNALGIMDFHKHRLKLQGLSVYN</sequence>
<dbReference type="NCBIfam" id="NF033559">
    <property type="entry name" value="transpos_IS1634"/>
    <property type="match status" value="1"/>
</dbReference>
<dbReference type="OrthoDB" id="235425at2"/>
<feature type="domain" description="Transposase IS4-like" evidence="2">
    <location>
        <begin position="191"/>
        <end position="470"/>
    </location>
</feature>
<keyword evidence="4" id="KW-1185">Reference proteome</keyword>
<dbReference type="InterPro" id="IPR002559">
    <property type="entry name" value="Transposase_11"/>
</dbReference>
<dbReference type="InterPro" id="IPR047654">
    <property type="entry name" value="IS1634_transpos"/>
</dbReference>
<gene>
    <name evidence="3" type="ORF">KSMBR1_2125</name>
</gene>
<feature type="transmembrane region" description="Helical" evidence="1">
    <location>
        <begin position="483"/>
        <end position="502"/>
    </location>
</feature>
<proteinExistence type="predicted"/>
<keyword evidence="1" id="KW-0472">Membrane</keyword>
<organism evidence="3 4">
    <name type="scientific">Kuenenia stuttgartiensis</name>
    <dbReference type="NCBI Taxonomy" id="174633"/>
    <lineage>
        <taxon>Bacteria</taxon>
        <taxon>Pseudomonadati</taxon>
        <taxon>Planctomycetota</taxon>
        <taxon>Candidatus Brocadiia</taxon>
        <taxon>Candidatus Brocadiales</taxon>
        <taxon>Candidatus Brocadiaceae</taxon>
        <taxon>Candidatus Kuenenia</taxon>
    </lineage>
</organism>
<keyword evidence="1" id="KW-0812">Transmembrane</keyword>
<dbReference type="AlphaFoldDB" id="A0A2C9CFY2"/>
<evidence type="ECO:0000313" key="3">
    <source>
        <dbReference type="EMBL" id="SOH04622.1"/>
    </source>
</evidence>
<dbReference type="GO" id="GO:0006313">
    <property type="term" value="P:DNA transposition"/>
    <property type="evidence" value="ECO:0007669"/>
    <property type="project" value="InterPro"/>
</dbReference>
<name>A0A2C9CFY2_KUEST</name>
<dbReference type="PANTHER" id="PTHR34614:SF2">
    <property type="entry name" value="TRANSPOSASE IS4-LIKE DOMAIN-CONTAINING PROTEIN"/>
    <property type="match status" value="1"/>
</dbReference>
<accession>A0A2C9CFY2</accession>
<dbReference type="RefSeq" id="WP_099325318.1">
    <property type="nucleotide sequence ID" value="NZ_LT934425.1"/>
</dbReference>
<dbReference type="PANTHER" id="PTHR34614">
    <property type="match status" value="1"/>
</dbReference>
<protein>
    <recommendedName>
        <fullName evidence="2">Transposase IS4-like domain-containing protein</fullName>
    </recommendedName>
</protein>
<dbReference type="KEGG" id="kst:KSMBR1_2125"/>